<dbReference type="PROSITE" id="PS50259">
    <property type="entry name" value="G_PROTEIN_RECEP_F3_4"/>
    <property type="match status" value="1"/>
</dbReference>
<evidence type="ECO:0000256" key="11">
    <source>
        <dbReference type="SAM" id="MobiDB-lite"/>
    </source>
</evidence>
<dbReference type="InterPro" id="IPR014756">
    <property type="entry name" value="Ig_E-set"/>
</dbReference>
<feature type="domain" description="G-protein coupled receptors family 3 profile" evidence="14">
    <location>
        <begin position="1038"/>
        <end position="1248"/>
    </location>
</feature>
<dbReference type="Proteomes" id="UP001165122">
    <property type="component" value="Unassembled WGS sequence"/>
</dbReference>
<feature type="transmembrane region" description="Helical" evidence="12">
    <location>
        <begin position="977"/>
        <end position="997"/>
    </location>
</feature>
<keyword evidence="16" id="KW-1185">Reference proteome</keyword>
<dbReference type="GO" id="GO:0004965">
    <property type="term" value="F:G protein-coupled GABA receptor activity"/>
    <property type="evidence" value="ECO:0007669"/>
    <property type="project" value="InterPro"/>
</dbReference>
<dbReference type="OrthoDB" id="2158641at2759"/>
<feature type="transmembrane region" description="Helical" evidence="12">
    <location>
        <begin position="1207"/>
        <end position="1226"/>
    </location>
</feature>
<keyword evidence="4" id="KW-0297">G-protein coupled receptor</keyword>
<proteinExistence type="predicted"/>
<dbReference type="GO" id="GO:0007214">
    <property type="term" value="P:gamma-aminobutyric acid signaling pathway"/>
    <property type="evidence" value="ECO:0007669"/>
    <property type="project" value="TreeGrafter"/>
</dbReference>
<dbReference type="PANTHER" id="PTHR10519">
    <property type="entry name" value="GABA-B RECEPTOR"/>
    <property type="match status" value="1"/>
</dbReference>
<dbReference type="InterPro" id="IPR001298">
    <property type="entry name" value="Filamin/ABP280_rpt"/>
</dbReference>
<dbReference type="EMBL" id="BRXW01000082">
    <property type="protein sequence ID" value="GMI05185.1"/>
    <property type="molecule type" value="Genomic_DNA"/>
</dbReference>
<dbReference type="PANTHER" id="PTHR10519:SF20">
    <property type="entry name" value="G-PROTEIN COUPLED RECEPTOR 156-RELATED"/>
    <property type="match status" value="1"/>
</dbReference>
<keyword evidence="7" id="KW-0325">Glycoprotein</keyword>
<keyword evidence="3 12" id="KW-1133">Transmembrane helix</keyword>
<dbReference type="SMART" id="SM00557">
    <property type="entry name" value="IG_FLMN"/>
    <property type="match status" value="1"/>
</dbReference>
<evidence type="ECO:0000256" key="12">
    <source>
        <dbReference type="SAM" id="Phobius"/>
    </source>
</evidence>
<evidence type="ECO:0000256" key="4">
    <source>
        <dbReference type="ARBA" id="ARBA00023040"/>
    </source>
</evidence>
<keyword evidence="10" id="KW-0175">Coiled coil</keyword>
<gene>
    <name evidence="15" type="ORF">TrLO_g13137</name>
</gene>
<keyword evidence="6" id="KW-0675">Receptor</keyword>
<dbReference type="PROSITE" id="PS50194">
    <property type="entry name" value="FILAMIN_REPEAT"/>
    <property type="match status" value="1"/>
</dbReference>
<evidence type="ECO:0000256" key="5">
    <source>
        <dbReference type="ARBA" id="ARBA00023136"/>
    </source>
</evidence>
<dbReference type="Gene3D" id="2.20.70.10">
    <property type="match status" value="1"/>
</dbReference>
<dbReference type="InterPro" id="IPR036020">
    <property type="entry name" value="WW_dom_sf"/>
</dbReference>
<comment type="caution">
    <text evidence="15">The sequence shown here is derived from an EMBL/GenBank/DDBJ whole genome shotgun (WGS) entry which is preliminary data.</text>
</comment>
<accession>A0A9W7F6G9</accession>
<feature type="transmembrane region" description="Helical" evidence="12">
    <location>
        <begin position="1009"/>
        <end position="1028"/>
    </location>
</feature>
<dbReference type="InterPro" id="IPR001202">
    <property type="entry name" value="WW_dom"/>
</dbReference>
<feature type="region of interest" description="Disordered" evidence="11">
    <location>
        <begin position="103"/>
        <end position="122"/>
    </location>
</feature>
<evidence type="ECO:0000256" key="2">
    <source>
        <dbReference type="ARBA" id="ARBA00022692"/>
    </source>
</evidence>
<feature type="transmembrane region" description="Helical" evidence="12">
    <location>
        <begin position="1174"/>
        <end position="1195"/>
    </location>
</feature>
<dbReference type="CDD" id="cd00201">
    <property type="entry name" value="WW"/>
    <property type="match status" value="1"/>
</dbReference>
<evidence type="ECO:0000256" key="8">
    <source>
        <dbReference type="ARBA" id="ARBA00023224"/>
    </source>
</evidence>
<evidence type="ECO:0000256" key="7">
    <source>
        <dbReference type="ARBA" id="ARBA00023180"/>
    </source>
</evidence>
<feature type="coiled-coil region" evidence="10">
    <location>
        <begin position="1334"/>
        <end position="1368"/>
    </location>
</feature>
<keyword evidence="5 12" id="KW-0472">Membrane</keyword>
<feature type="compositionally biased region" description="Low complexity" evidence="11">
    <location>
        <begin position="103"/>
        <end position="121"/>
    </location>
</feature>
<dbReference type="SMART" id="SM00456">
    <property type="entry name" value="WW"/>
    <property type="match status" value="1"/>
</dbReference>
<keyword evidence="8" id="KW-0807">Transducer</keyword>
<protein>
    <recommendedName>
        <fullName evidence="17">G-protein coupled receptors family 3 profile domain-containing protein</fullName>
    </recommendedName>
</protein>
<dbReference type="Gene3D" id="2.60.40.10">
    <property type="entry name" value="Immunoglobulins"/>
    <property type="match status" value="1"/>
</dbReference>
<evidence type="ECO:0008006" key="17">
    <source>
        <dbReference type="Google" id="ProtNLM"/>
    </source>
</evidence>
<evidence type="ECO:0000256" key="6">
    <source>
        <dbReference type="ARBA" id="ARBA00023170"/>
    </source>
</evidence>
<evidence type="ECO:0000259" key="14">
    <source>
        <dbReference type="PROSITE" id="PS50259"/>
    </source>
</evidence>
<dbReference type="InterPro" id="IPR017978">
    <property type="entry name" value="GPCR_3_C"/>
</dbReference>
<evidence type="ECO:0000256" key="3">
    <source>
        <dbReference type="ARBA" id="ARBA00022989"/>
    </source>
</evidence>
<dbReference type="InterPro" id="IPR013783">
    <property type="entry name" value="Ig-like_fold"/>
</dbReference>
<reference evidence="16" key="1">
    <citation type="journal article" date="2023" name="Commun. Biol.">
        <title>Genome analysis of Parmales, the sister group of diatoms, reveals the evolutionary specialization of diatoms from phago-mixotrophs to photoautotrophs.</title>
        <authorList>
            <person name="Ban H."/>
            <person name="Sato S."/>
            <person name="Yoshikawa S."/>
            <person name="Yamada K."/>
            <person name="Nakamura Y."/>
            <person name="Ichinomiya M."/>
            <person name="Sato N."/>
            <person name="Blanc-Mathieu R."/>
            <person name="Endo H."/>
            <person name="Kuwata A."/>
            <person name="Ogata H."/>
        </authorList>
    </citation>
    <scope>NUCLEOTIDE SEQUENCE [LARGE SCALE GENOMIC DNA]</scope>
    <source>
        <strain evidence="16">NIES 3700</strain>
    </source>
</reference>
<evidence type="ECO:0000313" key="16">
    <source>
        <dbReference type="Proteomes" id="UP001165122"/>
    </source>
</evidence>
<evidence type="ECO:0000256" key="10">
    <source>
        <dbReference type="SAM" id="Coils"/>
    </source>
</evidence>
<dbReference type="Pfam" id="PF00003">
    <property type="entry name" value="7tm_3"/>
    <property type="match status" value="1"/>
</dbReference>
<feature type="transmembrane region" description="Helical" evidence="12">
    <location>
        <begin position="1139"/>
        <end position="1162"/>
    </location>
</feature>
<dbReference type="PROSITE" id="PS50020">
    <property type="entry name" value="WW_DOMAIN_2"/>
    <property type="match status" value="1"/>
</dbReference>
<feature type="transmembrane region" description="Helical" evidence="12">
    <location>
        <begin position="1083"/>
        <end position="1103"/>
    </location>
</feature>
<dbReference type="SUPFAM" id="SSF81296">
    <property type="entry name" value="E set domains"/>
    <property type="match status" value="1"/>
</dbReference>
<dbReference type="SUPFAM" id="SSF51045">
    <property type="entry name" value="WW domain"/>
    <property type="match status" value="1"/>
</dbReference>
<evidence type="ECO:0000313" key="15">
    <source>
        <dbReference type="EMBL" id="GMI05185.1"/>
    </source>
</evidence>
<evidence type="ECO:0000256" key="9">
    <source>
        <dbReference type="PROSITE-ProRule" id="PRU00087"/>
    </source>
</evidence>
<feature type="domain" description="WW" evidence="13">
    <location>
        <begin position="1390"/>
        <end position="1423"/>
    </location>
</feature>
<feature type="repeat" description="Filamin" evidence="9">
    <location>
        <begin position="706"/>
        <end position="810"/>
    </location>
</feature>
<evidence type="ECO:0000259" key="13">
    <source>
        <dbReference type="PROSITE" id="PS50020"/>
    </source>
</evidence>
<evidence type="ECO:0000256" key="1">
    <source>
        <dbReference type="ARBA" id="ARBA00004141"/>
    </source>
</evidence>
<dbReference type="GO" id="GO:0038039">
    <property type="term" value="C:G protein-coupled receptor heterodimeric complex"/>
    <property type="evidence" value="ECO:0007669"/>
    <property type="project" value="TreeGrafter"/>
</dbReference>
<organism evidence="15 16">
    <name type="scientific">Triparma laevis f. longispina</name>
    <dbReference type="NCBI Taxonomy" id="1714387"/>
    <lineage>
        <taxon>Eukaryota</taxon>
        <taxon>Sar</taxon>
        <taxon>Stramenopiles</taxon>
        <taxon>Ochrophyta</taxon>
        <taxon>Bolidophyceae</taxon>
        <taxon>Parmales</taxon>
        <taxon>Triparmaceae</taxon>
        <taxon>Triparma</taxon>
    </lineage>
</organism>
<keyword evidence="2 12" id="KW-0812">Transmembrane</keyword>
<dbReference type="InterPro" id="IPR002455">
    <property type="entry name" value="GPCR3_GABA-B"/>
</dbReference>
<sequence length="1425" mass="156488">MAACQNEQWESHGWACPWGSEDNCNYFHNGAYQGQVPIASVSPFGDRCSEYWLCDGTAESWTGCGYEVKVACIACKDGYAPTSMGTSCGSKSAINDCLPSAAPTRTPTSAPTQSPTTPAPTGDLCLTGVKDDQETDIDCGGPKCNPCEIDQACVLDSDCKTSTCMAGTCVGAPTTSPTLSPTTTPTLSPTQKPTFAPTAHIGCGDKGCWMGTESCCEDIQANLFTTSKIMERILFFDSSQEVGIFETYLENKVQKSQTSETRAVYTQRLPMSFEGGGHIDFSIGGESLYFSQILEEITVDAESGDTTVEKVGTVEEFQAQLGTRASTILDAVKAKAVTGASNFLPDVIQVGFAGMFVVDSALSDGKILFLLPDMVTLKITPEIAGCVVGDIASFQPKSTEGKLLTLCVNTGKVWKTDFSVDGTTVGFVGPTELATISIEGQNVKSIAINIHGDVFWVAMKLDDPTQQGVDHLHRYDLAESSCTKSNSVVKLEDVGGGFTPRDGISIEFIRQAPNGMLYASESKYGLPLIIDSREGDSDGVIGQTGAEFGFAGDTYSLAFSTMAYGKWCTLYTPCTATDEYDPPIEFDCNIHVAFPLENNPLAETDEGKRSIKAAQEYTFEIELKDAEQNYVKTDTELEAELVNVVPGANRPITTVYPLNAGFVQLAEYEQRYRGTMQVEKVEGVWELVVKLKKMGTELGKSQPFLVEPGDISHIHTEAVGSSVTAVAGENTTITIKAHDEFGNLKSKGGEMDKISVETVGYGSSHWSHEIEDMEDGTYQINVTAIKSGVYPIYMKVNGEDIKNAPFSVNVEAGRVDTTKSTVLGAEGVLDTWKVDDNVLLVRLKDEYDNKVVEKAQINNTVVEVGHGLAIVENEYVVERAKGFGESGDLEFLFKVPAYRLRVTAEKDAIRVWHRVKYCEGGEESGECVYLKYVNTKIGDEDEDGEKERTLDGETSIPPKHIELLRMPTDETYQFTQYVYGVVMLIMTIFFGLTIRWRNENAIKYSQKKILFVILWGMIVMEISCLTASVKFLEKVELSCYIQLALGVGGGWLVLLCVIAKSYRVIKLAYNKSHKRIAITDTYLLIRISIIMALLEGSILAWIIDNKVRREEKLVGQPTYNREGSSIQPIINQCVWGTPIYQAILIGLTALLAFMVVIMAFMARKIPSAFNEGKHIAQAIMALSLLAVVFAVNFYFDMQSREPDLYLYLYSCSINMGMLCFLLMMFVPKFYHIMKGKEINVSDLTKKINKDKVKMGGKVASTFSKRTLNTQQSSSPDKTVEMANMSSISENMSFGAVGFTSSGGESFNSDGFENPLAKQSPAGLKKGAKAHEMIEKELKKKIDDLTLKCKDKDAKIVEYKATVKDLEGKISQWEVFSASSRDTSGSTTSCIPTGSLWQEFFDDAGRPYYYHTETQVCQYERPGTWL</sequence>
<dbReference type="InterPro" id="IPR017868">
    <property type="entry name" value="Filamin/ABP280_repeat-like"/>
</dbReference>
<name>A0A9W7F6G9_9STRA</name>
<dbReference type="Pfam" id="PF00630">
    <property type="entry name" value="Filamin"/>
    <property type="match status" value="1"/>
</dbReference>
<feature type="transmembrane region" description="Helical" evidence="12">
    <location>
        <begin position="1040"/>
        <end position="1062"/>
    </location>
</feature>
<dbReference type="Pfam" id="PF00397">
    <property type="entry name" value="WW"/>
    <property type="match status" value="1"/>
</dbReference>
<comment type="subcellular location">
    <subcellularLocation>
        <location evidence="1">Membrane</location>
        <topology evidence="1">Multi-pass membrane protein</topology>
    </subcellularLocation>
</comment>